<evidence type="ECO:0000313" key="4">
    <source>
        <dbReference type="Proteomes" id="UP000799423"/>
    </source>
</evidence>
<dbReference type="Proteomes" id="UP000799423">
    <property type="component" value="Unassembled WGS sequence"/>
</dbReference>
<evidence type="ECO:0000259" key="2">
    <source>
        <dbReference type="Pfam" id="PF20150"/>
    </source>
</evidence>
<protein>
    <recommendedName>
        <fullName evidence="2">2EXR domain-containing protein</fullName>
    </recommendedName>
</protein>
<dbReference type="InterPro" id="IPR045518">
    <property type="entry name" value="2EXR"/>
</dbReference>
<gene>
    <name evidence="3" type="ORF">T440DRAFT_206909</name>
</gene>
<feature type="domain" description="2EXR" evidence="2">
    <location>
        <begin position="23"/>
        <end position="133"/>
    </location>
</feature>
<dbReference type="PANTHER" id="PTHR35910:SF1">
    <property type="entry name" value="2EXR DOMAIN-CONTAINING PROTEIN"/>
    <property type="match status" value="1"/>
</dbReference>
<dbReference type="OrthoDB" id="3693806at2759"/>
<keyword evidence="4" id="KW-1185">Reference proteome</keyword>
<proteinExistence type="predicted"/>
<evidence type="ECO:0000256" key="1">
    <source>
        <dbReference type="SAM" id="MobiDB-lite"/>
    </source>
</evidence>
<evidence type="ECO:0000313" key="3">
    <source>
        <dbReference type="EMBL" id="KAF2855252.1"/>
    </source>
</evidence>
<dbReference type="AlphaFoldDB" id="A0A6A7BJ35"/>
<dbReference type="EMBL" id="MU006291">
    <property type="protein sequence ID" value="KAF2855252.1"/>
    <property type="molecule type" value="Genomic_DNA"/>
</dbReference>
<accession>A0A6A7BJ35</accession>
<sequence>MADTIGTERMINPTEPQHPTQTFHPFPHLPYELRIKIWAYAIPESFLETRISYSEGRGCIRLYKSKNGITPRLFQHARTYPALFAVDREARFEASRIDGGEWLPLDLSAPSEGWEGENVYARESVYVNVEKETVVFYDVFGVDEVVRVWGGYCAKPVCNFWGGVGMHCVVRISREDVLMLNE</sequence>
<name>A0A6A7BJ35_9PLEO</name>
<dbReference type="PANTHER" id="PTHR35910">
    <property type="entry name" value="2EXR DOMAIN-CONTAINING PROTEIN"/>
    <property type="match status" value="1"/>
</dbReference>
<organism evidence="3 4">
    <name type="scientific">Plenodomus tracheiphilus IPT5</name>
    <dbReference type="NCBI Taxonomy" id="1408161"/>
    <lineage>
        <taxon>Eukaryota</taxon>
        <taxon>Fungi</taxon>
        <taxon>Dikarya</taxon>
        <taxon>Ascomycota</taxon>
        <taxon>Pezizomycotina</taxon>
        <taxon>Dothideomycetes</taxon>
        <taxon>Pleosporomycetidae</taxon>
        <taxon>Pleosporales</taxon>
        <taxon>Pleosporineae</taxon>
        <taxon>Leptosphaeriaceae</taxon>
        <taxon>Plenodomus</taxon>
    </lineage>
</organism>
<feature type="region of interest" description="Disordered" evidence="1">
    <location>
        <begin position="1"/>
        <end position="21"/>
    </location>
</feature>
<dbReference type="Pfam" id="PF20150">
    <property type="entry name" value="2EXR"/>
    <property type="match status" value="1"/>
</dbReference>
<reference evidence="3" key="1">
    <citation type="submission" date="2020-01" db="EMBL/GenBank/DDBJ databases">
        <authorList>
            <consortium name="DOE Joint Genome Institute"/>
            <person name="Haridas S."/>
            <person name="Albert R."/>
            <person name="Binder M."/>
            <person name="Bloem J."/>
            <person name="Labutti K."/>
            <person name="Salamov A."/>
            <person name="Andreopoulos B."/>
            <person name="Baker S.E."/>
            <person name="Barry K."/>
            <person name="Bills G."/>
            <person name="Bluhm B.H."/>
            <person name="Cannon C."/>
            <person name="Castanera R."/>
            <person name="Culley D.E."/>
            <person name="Daum C."/>
            <person name="Ezra D."/>
            <person name="Gonzalez J.B."/>
            <person name="Henrissat B."/>
            <person name="Kuo A."/>
            <person name="Liang C."/>
            <person name="Lipzen A."/>
            <person name="Lutzoni F."/>
            <person name="Magnuson J."/>
            <person name="Mondo S."/>
            <person name="Nolan M."/>
            <person name="Ohm R."/>
            <person name="Pangilinan J."/>
            <person name="Park H.-J."/>
            <person name="Ramirez L."/>
            <person name="Alfaro M."/>
            <person name="Sun H."/>
            <person name="Tritt A."/>
            <person name="Yoshinaga Y."/>
            <person name="Zwiers L.-H."/>
            <person name="Turgeon B.G."/>
            <person name="Goodwin S.B."/>
            <person name="Spatafora J.W."/>
            <person name="Crous P.W."/>
            <person name="Grigoriev I.V."/>
        </authorList>
    </citation>
    <scope>NUCLEOTIDE SEQUENCE</scope>
    <source>
        <strain evidence="3">IPT5</strain>
    </source>
</reference>